<feature type="chain" id="PRO_5046921475" evidence="1">
    <location>
        <begin position="21"/>
        <end position="100"/>
    </location>
</feature>
<gene>
    <name evidence="2" type="ORF">IHE29_16035</name>
</gene>
<name>A0ABZ2Q3D3_9BURK</name>
<keyword evidence="3" id="KW-1185">Reference proteome</keyword>
<keyword evidence="2" id="KW-0614">Plasmid</keyword>
<protein>
    <submittedName>
        <fullName evidence="2">Uncharacterized protein</fullName>
    </submittedName>
</protein>
<dbReference type="Proteomes" id="UP001493153">
    <property type="component" value="Plasmid unnamed"/>
</dbReference>
<organism evidence="2 3">
    <name type="scientific">Mycetohabitans rhizoxinica</name>
    <dbReference type="NCBI Taxonomy" id="412963"/>
    <lineage>
        <taxon>Bacteria</taxon>
        <taxon>Pseudomonadati</taxon>
        <taxon>Pseudomonadota</taxon>
        <taxon>Betaproteobacteria</taxon>
        <taxon>Burkholderiales</taxon>
        <taxon>Burkholderiaceae</taxon>
        <taxon>Mycetohabitans</taxon>
    </lineage>
</organism>
<dbReference type="RefSeq" id="WP_237071194.1">
    <property type="nucleotide sequence ID" value="NZ_CP062177.1"/>
</dbReference>
<reference evidence="2 3" key="1">
    <citation type="submission" date="2020-09" db="EMBL/GenBank/DDBJ databases">
        <title>Genome sequences of Mycetohabitans spp.</title>
        <authorList>
            <person name="Carter M.E."/>
            <person name="Carpenter S.C.D."/>
            <person name="Bogdanove A.J."/>
        </authorList>
    </citation>
    <scope>NUCLEOTIDE SEQUENCE [LARGE SCALE GENOMIC DNA]</scope>
    <source>
        <strain evidence="2 3">B12</strain>
        <plasmid evidence="2 3">unnamed</plasmid>
    </source>
</reference>
<evidence type="ECO:0000313" key="3">
    <source>
        <dbReference type="Proteomes" id="UP001493153"/>
    </source>
</evidence>
<dbReference type="EMBL" id="CP062177">
    <property type="protein sequence ID" value="WXK40680.1"/>
    <property type="molecule type" value="Genomic_DNA"/>
</dbReference>
<evidence type="ECO:0000313" key="2">
    <source>
        <dbReference type="EMBL" id="WXK40680.1"/>
    </source>
</evidence>
<keyword evidence="1" id="KW-0732">Signal</keyword>
<geneLocation type="plasmid" evidence="2 3">
    <name>unnamed</name>
</geneLocation>
<sequence length="100" mass="11361">MKQIFVLAFMMAALSSVVYAQKESAQQGGMCFSDNHRISNSEAVWRCENLGRVTIKEIYEKGFRVVGSYPTDYAALQPNATAKRTPSSVYQYLVIEEQRR</sequence>
<accession>A0ABZ2Q3D3</accession>
<evidence type="ECO:0000256" key="1">
    <source>
        <dbReference type="SAM" id="SignalP"/>
    </source>
</evidence>
<feature type="signal peptide" evidence="1">
    <location>
        <begin position="1"/>
        <end position="20"/>
    </location>
</feature>
<proteinExistence type="predicted"/>